<dbReference type="EMBL" id="KN817611">
    <property type="protein sequence ID" value="KJA16986.1"/>
    <property type="molecule type" value="Genomic_DNA"/>
</dbReference>
<feature type="non-terminal residue" evidence="1">
    <location>
        <position position="1"/>
    </location>
</feature>
<dbReference type="Proteomes" id="UP000054270">
    <property type="component" value="Unassembled WGS sequence"/>
</dbReference>
<name>A0A0D2NK58_HYPSF</name>
<proteinExistence type="predicted"/>
<evidence type="ECO:0000313" key="2">
    <source>
        <dbReference type="Proteomes" id="UP000054270"/>
    </source>
</evidence>
<reference evidence="2" key="1">
    <citation type="submission" date="2014-04" db="EMBL/GenBank/DDBJ databases">
        <title>Evolutionary Origins and Diversification of the Mycorrhizal Mutualists.</title>
        <authorList>
            <consortium name="DOE Joint Genome Institute"/>
            <consortium name="Mycorrhizal Genomics Consortium"/>
            <person name="Kohler A."/>
            <person name="Kuo A."/>
            <person name="Nagy L.G."/>
            <person name="Floudas D."/>
            <person name="Copeland A."/>
            <person name="Barry K.W."/>
            <person name="Cichocki N."/>
            <person name="Veneault-Fourrey C."/>
            <person name="LaButti K."/>
            <person name="Lindquist E.A."/>
            <person name="Lipzen A."/>
            <person name="Lundell T."/>
            <person name="Morin E."/>
            <person name="Murat C."/>
            <person name="Riley R."/>
            <person name="Ohm R."/>
            <person name="Sun H."/>
            <person name="Tunlid A."/>
            <person name="Henrissat B."/>
            <person name="Grigoriev I.V."/>
            <person name="Hibbett D.S."/>
            <person name="Martin F."/>
        </authorList>
    </citation>
    <scope>NUCLEOTIDE SEQUENCE [LARGE SCALE GENOMIC DNA]</scope>
    <source>
        <strain evidence="2">FD-334 SS-4</strain>
    </source>
</reference>
<dbReference type="AlphaFoldDB" id="A0A0D2NK58"/>
<evidence type="ECO:0000313" key="1">
    <source>
        <dbReference type="EMBL" id="KJA16986.1"/>
    </source>
</evidence>
<gene>
    <name evidence="1" type="ORF">HYPSUDRAFT_206550</name>
</gene>
<sequence>WPPFPSQRHLAPSICASLACIRRAAPSALRKSPFALSAPPGRAAPSIVLSPPASPSTHPILIIVALRPSGPPIQPVPTFSRSVDSCPLRALRRILLSRRLAAHLHSPIRSQPTAADPRSARPSGSPVLVHRVVAVPHPDPDLHSYVPTLRMCDMYRAETFYDYWIGLWACRSASYRAPSALRVFGPFSCGASSGLARVLIEFRSKMLPIARCLERGRGDHLEGLLGF</sequence>
<organism evidence="1 2">
    <name type="scientific">Hypholoma sublateritium (strain FD-334 SS-4)</name>
    <dbReference type="NCBI Taxonomy" id="945553"/>
    <lineage>
        <taxon>Eukaryota</taxon>
        <taxon>Fungi</taxon>
        <taxon>Dikarya</taxon>
        <taxon>Basidiomycota</taxon>
        <taxon>Agaricomycotina</taxon>
        <taxon>Agaricomycetes</taxon>
        <taxon>Agaricomycetidae</taxon>
        <taxon>Agaricales</taxon>
        <taxon>Agaricineae</taxon>
        <taxon>Strophariaceae</taxon>
        <taxon>Hypholoma</taxon>
    </lineage>
</organism>
<keyword evidence="2" id="KW-1185">Reference proteome</keyword>
<protein>
    <submittedName>
        <fullName evidence="1">Uncharacterized protein</fullName>
    </submittedName>
</protein>
<accession>A0A0D2NK58</accession>